<dbReference type="Proteomes" id="UP000761534">
    <property type="component" value="Unassembled WGS sequence"/>
</dbReference>
<name>A0A642VBW1_9ASCO</name>
<evidence type="ECO:0000313" key="1">
    <source>
        <dbReference type="EMBL" id="KAA8915242.1"/>
    </source>
</evidence>
<dbReference type="OrthoDB" id="10675163at2759"/>
<organism evidence="1 2">
    <name type="scientific">Trichomonascus ciferrii</name>
    <dbReference type="NCBI Taxonomy" id="44093"/>
    <lineage>
        <taxon>Eukaryota</taxon>
        <taxon>Fungi</taxon>
        <taxon>Dikarya</taxon>
        <taxon>Ascomycota</taxon>
        <taxon>Saccharomycotina</taxon>
        <taxon>Dipodascomycetes</taxon>
        <taxon>Dipodascales</taxon>
        <taxon>Trichomonascaceae</taxon>
        <taxon>Trichomonascus</taxon>
        <taxon>Trichomonascus ciferrii complex</taxon>
    </lineage>
</organism>
<keyword evidence="2" id="KW-1185">Reference proteome</keyword>
<accession>A0A642VBW1</accession>
<dbReference type="VEuPathDB" id="FungiDB:TRICI_002599"/>
<reference evidence="1" key="1">
    <citation type="journal article" date="2019" name="G3 (Bethesda)">
        <title>Genome Assemblies of Two Rare Opportunistic Yeast Pathogens: Diutina rugosa (syn. Candida rugosa) and Trichomonascus ciferrii (syn. Candida ciferrii).</title>
        <authorList>
            <person name="Mixao V."/>
            <person name="Saus E."/>
            <person name="Hansen A.P."/>
            <person name="Lass-Florl C."/>
            <person name="Gabaldon T."/>
        </authorList>
    </citation>
    <scope>NUCLEOTIDE SEQUENCE</scope>
    <source>
        <strain evidence="1">CBS 4856</strain>
    </source>
</reference>
<sequence length="469" mass="52976">MLRNFPCRAFSTGLFSGILTGGKTSATNLPPPAPAAADMAAEDGEGLHQVLAHSSAGDMDELLGPRRIRSTVVESAVRMIADYFMVYDAMDKVLLDQEFKLEYGSTGLEAEVEAEETDQEALVSINQNLLNSLDKPSLQKVHNNFFQDYIPTKLGSANFYNNYTQFSAAGPYYSQPGSGEAYKSLLYYMKNLRPEFLSGLSKQLMETKGVPDLDVFHLVIRQLTLYRYSKPAQMALQCLLQSDIPLNAETLSIALKLATSSGDVEHFRQLSRIFDLREPPGLMDTDPLFQGMSQTTPGRWDFQRKEMDNLLRARFFPSNGPKMNKKQMGYLYTTLIEGFYKFNWHNYIDIAIRKMIRQGIPLNVSLLTVNFKVAKKTSDPVRARWTWDRLVELHNTDPSRVDSKAYNIAKLTAQSTNNQRLLDEITAFSFTKSPPLSSRKHSPLVTLSNNREKAPLKKVKNLERDLVIP</sequence>
<comment type="caution">
    <text evidence="1">The sequence shown here is derived from an EMBL/GenBank/DDBJ whole genome shotgun (WGS) entry which is preliminary data.</text>
</comment>
<proteinExistence type="predicted"/>
<protein>
    <submittedName>
        <fullName evidence="1">Uncharacterized protein</fullName>
    </submittedName>
</protein>
<dbReference type="AlphaFoldDB" id="A0A642VBW1"/>
<dbReference type="EMBL" id="SWFS01000179">
    <property type="protein sequence ID" value="KAA8915242.1"/>
    <property type="molecule type" value="Genomic_DNA"/>
</dbReference>
<evidence type="ECO:0000313" key="2">
    <source>
        <dbReference type="Proteomes" id="UP000761534"/>
    </source>
</evidence>
<gene>
    <name evidence="1" type="ORF">TRICI_002599</name>
</gene>